<proteinExistence type="inferred from homology"/>
<keyword evidence="15" id="KW-1185">Reference proteome</keyword>
<evidence type="ECO:0000313" key="15">
    <source>
        <dbReference type="Proteomes" id="UP001623592"/>
    </source>
</evidence>
<evidence type="ECO:0000313" key="14">
    <source>
        <dbReference type="EMBL" id="MFL0250263.1"/>
    </source>
</evidence>
<feature type="transmembrane region" description="Helical" evidence="12">
    <location>
        <begin position="88"/>
        <end position="109"/>
    </location>
</feature>
<dbReference type="InterPro" id="IPR000620">
    <property type="entry name" value="EamA_dom"/>
</dbReference>
<dbReference type="SUPFAM" id="SSF103481">
    <property type="entry name" value="Multidrug resistance efflux transporter EmrE"/>
    <property type="match status" value="2"/>
</dbReference>
<dbReference type="InterPro" id="IPR000390">
    <property type="entry name" value="Small_drug/metabolite_transptr"/>
</dbReference>
<evidence type="ECO:0000256" key="6">
    <source>
        <dbReference type="ARBA" id="ARBA00022556"/>
    </source>
</evidence>
<evidence type="ECO:0000256" key="2">
    <source>
        <dbReference type="ARBA" id="ARBA00007362"/>
    </source>
</evidence>
<comment type="subcellular location">
    <subcellularLocation>
        <location evidence="1">Cell membrane</location>
        <topology evidence="1">Multi-pass membrane protein</topology>
    </subcellularLocation>
</comment>
<organism evidence="14 15">
    <name type="scientific">Clostridium neuense</name>
    <dbReference type="NCBI Taxonomy" id="1728934"/>
    <lineage>
        <taxon>Bacteria</taxon>
        <taxon>Bacillati</taxon>
        <taxon>Bacillota</taxon>
        <taxon>Clostridia</taxon>
        <taxon>Eubacteriales</taxon>
        <taxon>Clostridiaceae</taxon>
        <taxon>Clostridium</taxon>
    </lineage>
</organism>
<feature type="transmembrane region" description="Helical" evidence="12">
    <location>
        <begin position="271"/>
        <end position="287"/>
    </location>
</feature>
<feature type="transmembrane region" description="Helical" evidence="12">
    <location>
        <begin position="212"/>
        <end position="235"/>
    </location>
</feature>
<reference evidence="14 15" key="1">
    <citation type="submission" date="2024-11" db="EMBL/GenBank/DDBJ databases">
        <authorList>
            <person name="Heng Y.C."/>
            <person name="Lim A.C.H."/>
            <person name="Lee J.K.Y."/>
            <person name="Kittelmann S."/>
        </authorList>
    </citation>
    <scope>NUCLEOTIDE SEQUENCE [LARGE SCALE GENOMIC DNA]</scope>
    <source>
        <strain evidence="14 15">WILCCON 0114</strain>
    </source>
</reference>
<feature type="transmembrane region" description="Helical" evidence="12">
    <location>
        <begin position="115"/>
        <end position="132"/>
    </location>
</feature>
<name>A0ABW8TCL8_9CLOT</name>
<keyword evidence="3" id="KW-1003">Cell membrane</keyword>
<evidence type="ECO:0000256" key="5">
    <source>
        <dbReference type="ARBA" id="ARBA00022519"/>
    </source>
</evidence>
<evidence type="ECO:0000256" key="8">
    <source>
        <dbReference type="ARBA" id="ARBA00022985"/>
    </source>
</evidence>
<sequence length="288" mass="32152">MDIKIILLLVLAAVFVSTWNLLAKISRDKQVFFYLVLVSMSVIFFIPFLFYFTPISLTGWVYITISAVIEAFFHLLLGGAYECGNISLVYPISRGFGILMSSIFAIIFLGEGMTVLGASGIILIILGIYIINLRTLSLKDMYAPIAALKEKPSRLALLTGLTTASYSLVDKLGVEHVNPISYVYFVFLICSILLTPYIMVKKKELVKLEWKANKISVVIVSILYIVSYLMVLFALKYSELMYVSSVREISVVFTCIAGLVLLKEGWRKNKVFGAIVIFLGIVVISFAK</sequence>
<keyword evidence="6" id="KW-0441">Lipid A biosynthesis</keyword>
<dbReference type="Pfam" id="PF00892">
    <property type="entry name" value="EamA"/>
    <property type="match status" value="1"/>
</dbReference>
<feature type="transmembrane region" description="Helical" evidence="12">
    <location>
        <begin position="181"/>
        <end position="200"/>
    </location>
</feature>
<feature type="transmembrane region" description="Helical" evidence="12">
    <location>
        <begin position="59"/>
        <end position="81"/>
    </location>
</feature>
<evidence type="ECO:0000256" key="12">
    <source>
        <dbReference type="SAM" id="Phobius"/>
    </source>
</evidence>
<evidence type="ECO:0000256" key="10">
    <source>
        <dbReference type="ARBA" id="ARBA00023098"/>
    </source>
</evidence>
<dbReference type="Proteomes" id="UP001623592">
    <property type="component" value="Unassembled WGS sequence"/>
</dbReference>
<dbReference type="PANTHER" id="PTHR30561:SF9">
    <property type="entry name" value="4-AMINO-4-DEOXY-L-ARABINOSE-PHOSPHOUNDECAPRENOL FLIPPASE SUBUNIT ARNF-RELATED"/>
    <property type="match status" value="1"/>
</dbReference>
<feature type="transmembrane region" description="Helical" evidence="12">
    <location>
        <begin position="6"/>
        <end position="22"/>
    </location>
</feature>
<evidence type="ECO:0000256" key="3">
    <source>
        <dbReference type="ARBA" id="ARBA00022475"/>
    </source>
</evidence>
<evidence type="ECO:0000256" key="1">
    <source>
        <dbReference type="ARBA" id="ARBA00004651"/>
    </source>
</evidence>
<dbReference type="RefSeq" id="WP_406786927.1">
    <property type="nucleotide sequence ID" value="NZ_JBJIAA010000005.1"/>
</dbReference>
<feature type="transmembrane region" description="Helical" evidence="12">
    <location>
        <begin position="31"/>
        <end position="53"/>
    </location>
</feature>
<evidence type="ECO:0000256" key="4">
    <source>
        <dbReference type="ARBA" id="ARBA00022516"/>
    </source>
</evidence>
<feature type="transmembrane region" description="Helical" evidence="12">
    <location>
        <begin position="241"/>
        <end position="262"/>
    </location>
</feature>
<evidence type="ECO:0000259" key="13">
    <source>
        <dbReference type="Pfam" id="PF00892"/>
    </source>
</evidence>
<dbReference type="EMBL" id="JBJIAA010000005">
    <property type="protein sequence ID" value="MFL0250263.1"/>
    <property type="molecule type" value="Genomic_DNA"/>
</dbReference>
<keyword evidence="11 12" id="KW-0472">Membrane</keyword>
<feature type="transmembrane region" description="Helical" evidence="12">
    <location>
        <begin position="153"/>
        <end position="169"/>
    </location>
</feature>
<feature type="domain" description="EamA" evidence="13">
    <location>
        <begin position="155"/>
        <end position="285"/>
    </location>
</feature>
<gene>
    <name evidence="14" type="ORF">ACJDT4_07485</name>
</gene>
<keyword evidence="7 12" id="KW-0812">Transmembrane</keyword>
<evidence type="ECO:0000256" key="9">
    <source>
        <dbReference type="ARBA" id="ARBA00022989"/>
    </source>
</evidence>
<keyword evidence="8" id="KW-0448">Lipopolysaccharide biosynthesis</keyword>
<accession>A0ABW8TCL8</accession>
<protein>
    <submittedName>
        <fullName evidence="14">EamA family transporter</fullName>
    </submittedName>
</protein>
<dbReference type="Gene3D" id="1.10.3730.20">
    <property type="match status" value="2"/>
</dbReference>
<keyword evidence="4" id="KW-0444">Lipid biosynthesis</keyword>
<keyword evidence="9 12" id="KW-1133">Transmembrane helix</keyword>
<comment type="similarity">
    <text evidence="2">Belongs to the EamA transporter family.</text>
</comment>
<evidence type="ECO:0000256" key="11">
    <source>
        <dbReference type="ARBA" id="ARBA00023136"/>
    </source>
</evidence>
<comment type="caution">
    <text evidence="14">The sequence shown here is derived from an EMBL/GenBank/DDBJ whole genome shotgun (WGS) entry which is preliminary data.</text>
</comment>
<dbReference type="InterPro" id="IPR037185">
    <property type="entry name" value="EmrE-like"/>
</dbReference>
<keyword evidence="5" id="KW-0997">Cell inner membrane</keyword>
<dbReference type="PANTHER" id="PTHR30561">
    <property type="entry name" value="SMR FAMILY PROTON-DEPENDENT DRUG EFFLUX TRANSPORTER SUGE"/>
    <property type="match status" value="1"/>
</dbReference>
<evidence type="ECO:0000256" key="7">
    <source>
        <dbReference type="ARBA" id="ARBA00022692"/>
    </source>
</evidence>
<keyword evidence="10" id="KW-0443">Lipid metabolism</keyword>